<keyword evidence="3" id="KW-1185">Reference proteome</keyword>
<name>A0ABT8WDC1_9FLAO</name>
<feature type="transmembrane region" description="Helical" evidence="1">
    <location>
        <begin position="7"/>
        <end position="29"/>
    </location>
</feature>
<keyword evidence="1" id="KW-0812">Transmembrane</keyword>
<gene>
    <name evidence="2" type="ORF">Q4Q35_14670</name>
</gene>
<sequence length="432" mass="48756">MYHKNSVTYRIAIFGLILAIFGIAIRLYFGFFPNNESGNKITTIIENPEKKISDSVVEESVKNNQFLDYKTLPVKTMSGLKIPEPIDSYSVGEKHDEEQFSMENRLESKTVKTIVNNSIREKHYKEQAQIESISNNSKPVVLLVKKPTIMIVPSDVWCTKNGYVKVIDNQGVKTIMPDYRKAFKEDPNLLLVISSLNGLMADRGFPLKDLETVLKGLDISNKKNEAFVSRKTGASLNESPIDRIVKRAKADIVIQLTWMVNKMGPKTSIICNLQGLDSYTYKQIATATMAGAPSFTADLPALIKEAMLGSMESLTSTLQEHFNDMFRNGREVTLQILTWDDWHGDLEELSFEIEDWLNLNTVEGRFSTTDVTDTYGLFEQIRIPLFDTNGRSLDARIFFRGLSKKLSAPPYNESNKMHTEGLGKVTIILGNK</sequence>
<dbReference type="Pfam" id="PF19672">
    <property type="entry name" value="DUF6175"/>
    <property type="match status" value="1"/>
</dbReference>
<evidence type="ECO:0000313" key="3">
    <source>
        <dbReference type="Proteomes" id="UP001176883"/>
    </source>
</evidence>
<evidence type="ECO:0000256" key="1">
    <source>
        <dbReference type="SAM" id="Phobius"/>
    </source>
</evidence>
<keyword evidence="1" id="KW-1133">Transmembrane helix</keyword>
<organism evidence="2 3">
    <name type="scientific">Flavivirga aquimarina</name>
    <dbReference type="NCBI Taxonomy" id="2027862"/>
    <lineage>
        <taxon>Bacteria</taxon>
        <taxon>Pseudomonadati</taxon>
        <taxon>Bacteroidota</taxon>
        <taxon>Flavobacteriia</taxon>
        <taxon>Flavobacteriales</taxon>
        <taxon>Flavobacteriaceae</taxon>
        <taxon>Flavivirga</taxon>
    </lineage>
</organism>
<keyword evidence="1" id="KW-0472">Membrane</keyword>
<comment type="caution">
    <text evidence="2">The sequence shown here is derived from an EMBL/GenBank/DDBJ whole genome shotgun (WGS) entry which is preliminary data.</text>
</comment>
<dbReference type="EMBL" id="JAUOEK010000142">
    <property type="protein sequence ID" value="MDO5971048.1"/>
    <property type="molecule type" value="Genomic_DNA"/>
</dbReference>
<dbReference type="InterPro" id="IPR046173">
    <property type="entry name" value="DUF6175"/>
</dbReference>
<dbReference type="Proteomes" id="UP001176883">
    <property type="component" value="Unassembled WGS sequence"/>
</dbReference>
<reference evidence="2" key="1">
    <citation type="submission" date="2023-07" db="EMBL/GenBank/DDBJ databases">
        <title>Two novel species in the genus Flavivirga.</title>
        <authorList>
            <person name="Kwon K."/>
        </authorList>
    </citation>
    <scope>NUCLEOTIDE SEQUENCE</scope>
    <source>
        <strain evidence="2">KCTC 52353</strain>
    </source>
</reference>
<dbReference type="RefSeq" id="WP_303278750.1">
    <property type="nucleotide sequence ID" value="NZ_JAUOEK010000142.1"/>
</dbReference>
<protein>
    <submittedName>
        <fullName evidence="2">DUF6175 family protein</fullName>
    </submittedName>
</protein>
<accession>A0ABT8WDC1</accession>
<proteinExistence type="predicted"/>
<evidence type="ECO:0000313" key="2">
    <source>
        <dbReference type="EMBL" id="MDO5971048.1"/>
    </source>
</evidence>